<dbReference type="HOGENOM" id="CLU_2159134_0_0_1"/>
<keyword evidence="3" id="KW-1185">Reference proteome</keyword>
<dbReference type="Proteomes" id="UP000016923">
    <property type="component" value="Unassembled WGS sequence"/>
</dbReference>
<reference evidence="2 3" key="1">
    <citation type="journal article" date="2013" name="BMC Genomics">
        <title>The genome and transcriptome of the pine saprophyte Ophiostoma piceae, and a comparison with the bark beetle-associated pine pathogen Grosmannia clavigera.</title>
        <authorList>
            <person name="Haridas S."/>
            <person name="Wang Y."/>
            <person name="Lim L."/>
            <person name="Massoumi Alamouti S."/>
            <person name="Jackman S."/>
            <person name="Docking R."/>
            <person name="Robertson G."/>
            <person name="Birol I."/>
            <person name="Bohlmann J."/>
            <person name="Breuil C."/>
        </authorList>
    </citation>
    <scope>NUCLEOTIDE SEQUENCE [LARGE SCALE GENOMIC DNA]</scope>
    <source>
        <strain evidence="2 3">UAMH 11346</strain>
    </source>
</reference>
<accession>S3C960</accession>
<name>S3C960_OPHP1</name>
<sequence>MSSLDSSSPCSVLGTPSSGCTSNISGTSYDGAARDLAPATRKRKASVTLSQPPPVKPSRSVRSSRTSRSDREDLSSLFKKTSNKLNALRNGVTQAQPSPSQGRVSPASIDS</sequence>
<evidence type="ECO:0000256" key="1">
    <source>
        <dbReference type="SAM" id="MobiDB-lite"/>
    </source>
</evidence>
<evidence type="ECO:0000313" key="2">
    <source>
        <dbReference type="EMBL" id="EPE02723.1"/>
    </source>
</evidence>
<organism evidence="2 3">
    <name type="scientific">Ophiostoma piceae (strain UAMH 11346)</name>
    <name type="common">Sap stain fungus</name>
    <dbReference type="NCBI Taxonomy" id="1262450"/>
    <lineage>
        <taxon>Eukaryota</taxon>
        <taxon>Fungi</taxon>
        <taxon>Dikarya</taxon>
        <taxon>Ascomycota</taxon>
        <taxon>Pezizomycotina</taxon>
        <taxon>Sordariomycetes</taxon>
        <taxon>Sordariomycetidae</taxon>
        <taxon>Ophiostomatales</taxon>
        <taxon>Ophiostomataceae</taxon>
        <taxon>Ophiostoma</taxon>
    </lineage>
</organism>
<dbReference type="AlphaFoldDB" id="S3C960"/>
<dbReference type="EMBL" id="KE148175">
    <property type="protein sequence ID" value="EPE02723.1"/>
    <property type="molecule type" value="Genomic_DNA"/>
</dbReference>
<feature type="compositionally biased region" description="Polar residues" evidence="1">
    <location>
        <begin position="78"/>
        <end position="111"/>
    </location>
</feature>
<proteinExistence type="predicted"/>
<feature type="compositionally biased region" description="Polar residues" evidence="1">
    <location>
        <begin position="14"/>
        <end position="28"/>
    </location>
</feature>
<feature type="region of interest" description="Disordered" evidence="1">
    <location>
        <begin position="1"/>
        <end position="111"/>
    </location>
</feature>
<evidence type="ECO:0000313" key="3">
    <source>
        <dbReference type="Proteomes" id="UP000016923"/>
    </source>
</evidence>
<protein>
    <submittedName>
        <fullName evidence="2">Uncharacterized protein</fullName>
    </submittedName>
</protein>
<dbReference type="VEuPathDB" id="FungiDB:F503_04072"/>
<gene>
    <name evidence="2" type="ORF">F503_04072</name>
</gene>
<feature type="compositionally biased region" description="Low complexity" evidence="1">
    <location>
        <begin position="1"/>
        <end position="11"/>
    </location>
</feature>